<accession>A0A545T0F7</accession>
<dbReference type="GO" id="GO:0006426">
    <property type="term" value="P:glycyl-tRNA aminoacylation"/>
    <property type="evidence" value="ECO:0007669"/>
    <property type="project" value="UniProtKB-UniRule"/>
</dbReference>
<dbReference type="InterPro" id="IPR006194">
    <property type="entry name" value="Gly-tRNA-synth_heterodimer"/>
</dbReference>
<keyword evidence="5 11" id="KW-0436">Ligase</keyword>
<keyword evidence="7 11" id="KW-0067">ATP-binding</keyword>
<keyword evidence="4 11" id="KW-0963">Cytoplasm</keyword>
<dbReference type="PRINTS" id="PR01045">
    <property type="entry name" value="TRNASYNTHGB"/>
</dbReference>
<dbReference type="Pfam" id="PF05746">
    <property type="entry name" value="DALR_1"/>
    <property type="match status" value="1"/>
</dbReference>
<dbReference type="EC" id="6.1.1.14" evidence="11"/>
<dbReference type="GO" id="GO:0006420">
    <property type="term" value="P:arginyl-tRNA aminoacylation"/>
    <property type="evidence" value="ECO:0007669"/>
    <property type="project" value="InterPro"/>
</dbReference>
<dbReference type="Proteomes" id="UP000319732">
    <property type="component" value="Unassembled WGS sequence"/>
</dbReference>
<evidence type="ECO:0000256" key="9">
    <source>
        <dbReference type="ARBA" id="ARBA00023146"/>
    </source>
</evidence>
<dbReference type="NCBIfam" id="TIGR00211">
    <property type="entry name" value="glyS"/>
    <property type="match status" value="1"/>
</dbReference>
<dbReference type="PANTHER" id="PTHR30075:SF2">
    <property type="entry name" value="GLYCINE--TRNA LIGASE, CHLOROPLASTIC_MITOCHONDRIAL 2"/>
    <property type="match status" value="1"/>
</dbReference>
<proteinExistence type="inferred from homology"/>
<keyword evidence="6 11" id="KW-0547">Nucleotide-binding</keyword>
<keyword evidence="8 11" id="KW-0648">Protein biosynthesis</keyword>
<comment type="subcellular location">
    <subcellularLocation>
        <location evidence="1 11">Cytoplasm</location>
    </subcellularLocation>
</comment>
<evidence type="ECO:0000256" key="4">
    <source>
        <dbReference type="ARBA" id="ARBA00022490"/>
    </source>
</evidence>
<evidence type="ECO:0000256" key="11">
    <source>
        <dbReference type="HAMAP-Rule" id="MF_00255"/>
    </source>
</evidence>
<dbReference type="SUPFAM" id="SSF109604">
    <property type="entry name" value="HD-domain/PDEase-like"/>
    <property type="match status" value="1"/>
</dbReference>
<sequence>MDNNNVVTSNDFLVEIGTEELPPKTLKTLAGAFTRGIETGLADAGLTYTRAHSYATPRRLAVRVERLAQQTPQKEVLVWGPPAKVAFDTDGKVTKAAEAFARKNGIDAANLVVENDGKADKLVHRASAGGEAAMALVGPIVEAALAALPIAKRMRWGAHRTEFVRPVHWLLMLMGDQVVNAEALGLKAGRDSRGHRFHCDQALTIAKPDDYVEQLRSPGRVLVDFTERQALIRQQVEAAATQVGGTAVIDAALLDEVTALVEWPQALTGQFEQRFLEVPPEALIASMKEHQKYFHLVDAEDQLLPYFIAVANIESRDPAQVIDGNERVIRPRLADAAFFFDTDKKTTLEQRRERLQPIVFQARLGSLYDKTERIETLAAAIAEQIDADVALARRAAQLCKADLVTDMVGEFDKMQGVAGYYYALNDGEPEAVALALKEQYLPKFAGDGLPATTTGTVLALADRIDTLAGIFGIGQKPTGSKDPFGLRRASLAVLRLLVEKQLNLDLAQLLHQAALGYGDNIEDPDSTTSTALDYMLERFRAWYEEAQIPAEVFLAVSAKRLTVPLDIDNRVRAVDRFRQLPEAEALAAANKRVSNILTKQGAGGSRRLQSNLLQEDAEQALAAALAQKGDIVAPLFANGRYTEALESLADLRDPVDRFFDQVMVMAEDPQLRDNRLALLEQLRQLFLEVADISLLAPAKG</sequence>
<feature type="domain" description="DALR anticodon binding" evidence="12">
    <location>
        <begin position="592"/>
        <end position="695"/>
    </location>
</feature>
<evidence type="ECO:0000256" key="5">
    <source>
        <dbReference type="ARBA" id="ARBA00022598"/>
    </source>
</evidence>
<evidence type="ECO:0000313" key="13">
    <source>
        <dbReference type="EMBL" id="TQV70681.1"/>
    </source>
</evidence>
<evidence type="ECO:0000256" key="2">
    <source>
        <dbReference type="ARBA" id="ARBA00008226"/>
    </source>
</evidence>
<dbReference type="RefSeq" id="WP_142928782.1">
    <property type="nucleotide sequence ID" value="NZ_ML660101.1"/>
</dbReference>
<comment type="subunit">
    <text evidence="3 11">Tetramer of two alpha and two beta subunits.</text>
</comment>
<keyword evidence="14" id="KW-1185">Reference proteome</keyword>
<dbReference type="PROSITE" id="PS50861">
    <property type="entry name" value="AA_TRNA_LIGASE_II_GLYAB"/>
    <property type="match status" value="1"/>
</dbReference>
<dbReference type="GO" id="GO:0004814">
    <property type="term" value="F:arginine-tRNA ligase activity"/>
    <property type="evidence" value="ECO:0007669"/>
    <property type="project" value="InterPro"/>
</dbReference>
<keyword evidence="9 11" id="KW-0030">Aminoacyl-tRNA synthetase</keyword>
<evidence type="ECO:0000256" key="10">
    <source>
        <dbReference type="ARBA" id="ARBA00047937"/>
    </source>
</evidence>
<dbReference type="InterPro" id="IPR008909">
    <property type="entry name" value="DALR_anticod-bd"/>
</dbReference>
<dbReference type="InterPro" id="IPR015944">
    <property type="entry name" value="Gly-tRNA-synth_bsu"/>
</dbReference>
<evidence type="ECO:0000256" key="3">
    <source>
        <dbReference type="ARBA" id="ARBA00011209"/>
    </source>
</evidence>
<dbReference type="GO" id="GO:0004820">
    <property type="term" value="F:glycine-tRNA ligase activity"/>
    <property type="evidence" value="ECO:0007669"/>
    <property type="project" value="UniProtKB-UniRule"/>
</dbReference>
<evidence type="ECO:0000256" key="6">
    <source>
        <dbReference type="ARBA" id="ARBA00022741"/>
    </source>
</evidence>
<evidence type="ECO:0000256" key="1">
    <source>
        <dbReference type="ARBA" id="ARBA00004496"/>
    </source>
</evidence>
<evidence type="ECO:0000259" key="12">
    <source>
        <dbReference type="SMART" id="SM00836"/>
    </source>
</evidence>
<dbReference type="GO" id="GO:0005524">
    <property type="term" value="F:ATP binding"/>
    <property type="evidence" value="ECO:0007669"/>
    <property type="project" value="UniProtKB-UniRule"/>
</dbReference>
<dbReference type="EMBL" id="VHSG01000023">
    <property type="protein sequence ID" value="TQV70681.1"/>
    <property type="molecule type" value="Genomic_DNA"/>
</dbReference>
<comment type="caution">
    <text evidence="13">The sequence shown here is derived from an EMBL/GenBank/DDBJ whole genome shotgun (WGS) entry which is preliminary data.</text>
</comment>
<comment type="catalytic activity">
    <reaction evidence="10 11">
        <text>tRNA(Gly) + glycine + ATP = glycyl-tRNA(Gly) + AMP + diphosphate</text>
        <dbReference type="Rhea" id="RHEA:16013"/>
        <dbReference type="Rhea" id="RHEA-COMP:9664"/>
        <dbReference type="Rhea" id="RHEA-COMP:9683"/>
        <dbReference type="ChEBI" id="CHEBI:30616"/>
        <dbReference type="ChEBI" id="CHEBI:33019"/>
        <dbReference type="ChEBI" id="CHEBI:57305"/>
        <dbReference type="ChEBI" id="CHEBI:78442"/>
        <dbReference type="ChEBI" id="CHEBI:78522"/>
        <dbReference type="ChEBI" id="CHEBI:456215"/>
        <dbReference type="EC" id="6.1.1.14"/>
    </reaction>
</comment>
<dbReference type="SMART" id="SM00836">
    <property type="entry name" value="DALR_1"/>
    <property type="match status" value="1"/>
</dbReference>
<dbReference type="Gene3D" id="1.10.730.10">
    <property type="entry name" value="Isoleucyl-tRNA Synthetase, Domain 1"/>
    <property type="match status" value="1"/>
</dbReference>
<dbReference type="HAMAP" id="MF_00255">
    <property type="entry name" value="Gly_tRNA_synth_beta"/>
    <property type="match status" value="1"/>
</dbReference>
<name>A0A545T0F7_9GAMM</name>
<protein>
    <recommendedName>
        <fullName evidence="11">Glycine--tRNA ligase beta subunit</fullName>
        <ecNumber evidence="11">6.1.1.14</ecNumber>
    </recommendedName>
    <alternativeName>
        <fullName evidence="11">Glycyl-tRNA synthetase beta subunit</fullName>
        <shortName evidence="11">GlyRS</shortName>
    </alternativeName>
</protein>
<dbReference type="OrthoDB" id="9775440at2"/>
<dbReference type="GO" id="GO:0005829">
    <property type="term" value="C:cytosol"/>
    <property type="evidence" value="ECO:0007669"/>
    <property type="project" value="TreeGrafter"/>
</dbReference>
<evidence type="ECO:0000313" key="14">
    <source>
        <dbReference type="Proteomes" id="UP000319732"/>
    </source>
</evidence>
<reference evidence="13 14" key="1">
    <citation type="submission" date="2019-06" db="EMBL/GenBank/DDBJ databases">
        <title>Whole genome sequence for Cellvibrionaceae sp. R142.</title>
        <authorList>
            <person name="Wang G."/>
        </authorList>
    </citation>
    <scope>NUCLEOTIDE SEQUENCE [LARGE SCALE GENOMIC DNA]</scope>
    <source>
        <strain evidence="13 14">R142</strain>
    </source>
</reference>
<gene>
    <name evidence="11" type="primary">glyS</name>
    <name evidence="13" type="ORF">FKG94_20325</name>
</gene>
<evidence type="ECO:0000256" key="8">
    <source>
        <dbReference type="ARBA" id="ARBA00022917"/>
    </source>
</evidence>
<evidence type="ECO:0000256" key="7">
    <source>
        <dbReference type="ARBA" id="ARBA00022840"/>
    </source>
</evidence>
<comment type="similarity">
    <text evidence="2 11">Belongs to the class-II aminoacyl-tRNA synthetase family.</text>
</comment>
<dbReference type="AlphaFoldDB" id="A0A545T0F7"/>
<dbReference type="Pfam" id="PF02092">
    <property type="entry name" value="tRNA_synt_2f"/>
    <property type="match status" value="1"/>
</dbReference>
<dbReference type="PANTHER" id="PTHR30075">
    <property type="entry name" value="GLYCYL-TRNA SYNTHETASE"/>
    <property type="match status" value="1"/>
</dbReference>
<organism evidence="13 14">
    <name type="scientific">Exilibacterium tricleocarpae</name>
    <dbReference type="NCBI Taxonomy" id="2591008"/>
    <lineage>
        <taxon>Bacteria</taxon>
        <taxon>Pseudomonadati</taxon>
        <taxon>Pseudomonadota</taxon>
        <taxon>Gammaproteobacteria</taxon>
        <taxon>Cellvibrionales</taxon>
        <taxon>Cellvibrionaceae</taxon>
        <taxon>Exilibacterium</taxon>
    </lineage>
</organism>